<evidence type="ECO:0000256" key="1">
    <source>
        <dbReference type="SAM" id="MobiDB-lite"/>
    </source>
</evidence>
<feature type="compositionally biased region" description="Basic residues" evidence="1">
    <location>
        <begin position="45"/>
        <end position="59"/>
    </location>
</feature>
<sequence>MNSNPPIPIRPLCRTRRRSSSLSAISECLSSPDLSSSATLQWTAHRSHSKTGGGKRLKRTKTCATRAGLSSPLKQASQSLSASPDDQACPLAWTEPSPFAVPSQPSLFALPARASADGAIAAAGAFTSSATDFALPATMMRIRNASSDSSSTPDQLSFDDSSASSTPTTHSPSTSPPNYSLASASTSPHSPSSSLLFSSAAFRTRTASAPASTPMSLDSSTPIPPVPTVDPSTFDEAARLHHVAFEQLRSATREEEEGFVERMRRWEREREARRELFGDEDNVVMESDDVARESSDEEDDRETEDEEDDDLEVQLDFLSPRLGGGAQAHLPPVSQCELDDLARRLHTGACEIEDFALVRDVQAQAQAQAQAAAPSTAWA</sequence>
<organism evidence="2">
    <name type="scientific">Rhodotorula toruloides</name>
    <name type="common">Yeast</name>
    <name type="synonym">Rhodosporidium toruloides</name>
    <dbReference type="NCBI Taxonomy" id="5286"/>
    <lineage>
        <taxon>Eukaryota</taxon>
        <taxon>Fungi</taxon>
        <taxon>Dikarya</taxon>
        <taxon>Basidiomycota</taxon>
        <taxon>Pucciniomycotina</taxon>
        <taxon>Microbotryomycetes</taxon>
        <taxon>Sporidiobolales</taxon>
        <taxon>Sporidiobolaceae</taxon>
        <taxon>Rhodotorula</taxon>
    </lineage>
</organism>
<protein>
    <submittedName>
        <fullName evidence="2">RHTO0S01e14224g1_1</fullName>
    </submittedName>
</protein>
<feature type="compositionally biased region" description="Acidic residues" evidence="1">
    <location>
        <begin position="295"/>
        <end position="311"/>
    </location>
</feature>
<dbReference type="AlphaFoldDB" id="A0A061AG40"/>
<evidence type="ECO:0000313" key="2">
    <source>
        <dbReference type="EMBL" id="CDR36098.1"/>
    </source>
</evidence>
<reference evidence="2" key="1">
    <citation type="journal article" date="2014" name="Genome Announc.">
        <title>Draft genome sequence of Rhodosporidium toruloides CECT1137, an oleaginous yeast of biotechnological interest.</title>
        <authorList>
            <person name="Morin N."/>
            <person name="Calcas X."/>
            <person name="Devillers H."/>
            <person name="Durrens P."/>
            <person name="Sherman D.J."/>
            <person name="Nicaud J.-M."/>
            <person name="Neuveglise C."/>
        </authorList>
    </citation>
    <scope>NUCLEOTIDE SEQUENCE</scope>
    <source>
        <strain evidence="2">CECT1137</strain>
    </source>
</reference>
<feature type="compositionally biased region" description="Low complexity" evidence="1">
    <location>
        <begin position="161"/>
        <end position="187"/>
    </location>
</feature>
<feature type="region of interest" description="Disordered" evidence="1">
    <location>
        <begin position="145"/>
        <end position="187"/>
    </location>
</feature>
<name>A0A061AG40_RHOTO</name>
<gene>
    <name evidence="2" type="ORF">RHTO0S_01e14224g</name>
</gene>
<feature type="region of interest" description="Disordered" evidence="1">
    <location>
        <begin position="40"/>
        <end position="59"/>
    </location>
</feature>
<accession>A0A061AG40</accession>
<proteinExistence type="predicted"/>
<feature type="compositionally biased region" description="Acidic residues" evidence="1">
    <location>
        <begin position="278"/>
        <end position="288"/>
    </location>
</feature>
<feature type="region of interest" description="Disordered" evidence="1">
    <location>
        <begin position="67"/>
        <end position="88"/>
    </location>
</feature>
<dbReference type="EMBL" id="LK052936">
    <property type="protein sequence ID" value="CDR36098.1"/>
    <property type="molecule type" value="Genomic_DNA"/>
</dbReference>
<dbReference type="OrthoDB" id="2529817at2759"/>
<feature type="region of interest" description="Disordered" evidence="1">
    <location>
        <begin position="208"/>
        <end position="232"/>
    </location>
</feature>
<feature type="compositionally biased region" description="Polar residues" evidence="1">
    <location>
        <begin position="72"/>
        <end position="84"/>
    </location>
</feature>
<feature type="region of interest" description="Disordered" evidence="1">
    <location>
        <begin position="277"/>
        <end position="311"/>
    </location>
</feature>